<feature type="compositionally biased region" description="Low complexity" evidence="1">
    <location>
        <begin position="144"/>
        <end position="160"/>
    </location>
</feature>
<proteinExistence type="predicted"/>
<accession>A0A918F881</accession>
<sequence>MSGGTGAAESAADSCATENLALVLAAAQRVHELEDSAAERDYDQQRVALWLALTGLCAVLLIGRVLDHRETILLGALGGFLSPVVGVMRSQRPSSWGVLVLAPVGGALAAVGGLLLVRMLADPDLNLLGQVFLENSWGARAPSRRPSPCCSDSPASCSPAWPLPPPAS</sequence>
<feature type="transmembrane region" description="Helical" evidence="2">
    <location>
        <begin position="72"/>
        <end position="89"/>
    </location>
</feature>
<name>A0A918F881_9ACTN</name>
<feature type="transmembrane region" description="Helical" evidence="2">
    <location>
        <begin position="96"/>
        <end position="117"/>
    </location>
</feature>
<evidence type="ECO:0000313" key="3">
    <source>
        <dbReference type="EMBL" id="GGR18135.1"/>
    </source>
</evidence>
<evidence type="ECO:0000313" key="4">
    <source>
        <dbReference type="Proteomes" id="UP000658320"/>
    </source>
</evidence>
<dbReference type="AlphaFoldDB" id="A0A918F881"/>
<gene>
    <name evidence="3" type="ORF">GCM10010251_37780</name>
</gene>
<organism evidence="3 4">
    <name type="scientific">Streptomyces aurantiogriseus</name>
    <dbReference type="NCBI Taxonomy" id="66870"/>
    <lineage>
        <taxon>Bacteria</taxon>
        <taxon>Bacillati</taxon>
        <taxon>Actinomycetota</taxon>
        <taxon>Actinomycetes</taxon>
        <taxon>Kitasatosporales</taxon>
        <taxon>Streptomycetaceae</taxon>
        <taxon>Streptomyces</taxon>
    </lineage>
</organism>
<comment type="caution">
    <text evidence="3">The sequence shown here is derived from an EMBL/GenBank/DDBJ whole genome shotgun (WGS) entry which is preliminary data.</text>
</comment>
<reference evidence="3" key="1">
    <citation type="journal article" date="2014" name="Int. J. Syst. Evol. Microbiol.">
        <title>Complete genome sequence of Corynebacterium casei LMG S-19264T (=DSM 44701T), isolated from a smear-ripened cheese.</title>
        <authorList>
            <consortium name="US DOE Joint Genome Institute (JGI-PGF)"/>
            <person name="Walter F."/>
            <person name="Albersmeier A."/>
            <person name="Kalinowski J."/>
            <person name="Ruckert C."/>
        </authorList>
    </citation>
    <scope>NUCLEOTIDE SEQUENCE</scope>
    <source>
        <strain evidence="3">JCM 4346</strain>
    </source>
</reference>
<dbReference type="Proteomes" id="UP000658320">
    <property type="component" value="Unassembled WGS sequence"/>
</dbReference>
<keyword evidence="2" id="KW-0812">Transmembrane</keyword>
<feature type="region of interest" description="Disordered" evidence="1">
    <location>
        <begin position="144"/>
        <end position="168"/>
    </location>
</feature>
<reference evidence="3" key="2">
    <citation type="submission" date="2020-09" db="EMBL/GenBank/DDBJ databases">
        <authorList>
            <person name="Sun Q."/>
            <person name="Ohkuma M."/>
        </authorList>
    </citation>
    <scope>NUCLEOTIDE SEQUENCE</scope>
    <source>
        <strain evidence="3">JCM 4346</strain>
    </source>
</reference>
<dbReference type="RefSeq" id="WP_189937842.1">
    <property type="nucleotide sequence ID" value="NZ_BMSX01000008.1"/>
</dbReference>
<protein>
    <submittedName>
        <fullName evidence="3">Uncharacterized protein</fullName>
    </submittedName>
</protein>
<evidence type="ECO:0000256" key="1">
    <source>
        <dbReference type="SAM" id="MobiDB-lite"/>
    </source>
</evidence>
<keyword evidence="4" id="KW-1185">Reference proteome</keyword>
<keyword evidence="2" id="KW-0472">Membrane</keyword>
<dbReference type="EMBL" id="BMSX01000008">
    <property type="protein sequence ID" value="GGR18135.1"/>
    <property type="molecule type" value="Genomic_DNA"/>
</dbReference>
<feature type="transmembrane region" description="Helical" evidence="2">
    <location>
        <begin position="47"/>
        <end position="66"/>
    </location>
</feature>
<evidence type="ECO:0000256" key="2">
    <source>
        <dbReference type="SAM" id="Phobius"/>
    </source>
</evidence>
<keyword evidence="2" id="KW-1133">Transmembrane helix</keyword>